<keyword evidence="3" id="KW-1185">Reference proteome</keyword>
<sequence>MHSFPEWLERLLSTGESVQDGPPSLVLSERRSVEGRLRAAFDQHALDVAGPPIAFDPDAALRAAEVLARACWLLVSGDEGTRPALALDPARAPGANLSADVTLRFLPVVHRRARARGPDGTLVIALDRILRAWPLSGVLADLDGEPVTAPDFGHPGLQLLYAERLAATGRAGWVPATGPVREWVERVFAERGVPVPVPLPQEDARA</sequence>
<feature type="domain" description="MoxR-vWA-beta-propeller ternary system" evidence="1">
    <location>
        <begin position="4"/>
        <end position="192"/>
    </location>
</feature>
<proteinExistence type="predicted"/>
<evidence type="ECO:0000313" key="3">
    <source>
        <dbReference type="Proteomes" id="UP000503447"/>
    </source>
</evidence>
<organism evidence="2 3">
    <name type="scientific">Frigoriglobus tundricola</name>
    <dbReference type="NCBI Taxonomy" id="2774151"/>
    <lineage>
        <taxon>Bacteria</taxon>
        <taxon>Pseudomonadati</taxon>
        <taxon>Planctomycetota</taxon>
        <taxon>Planctomycetia</taxon>
        <taxon>Gemmatales</taxon>
        <taxon>Gemmataceae</taxon>
        <taxon>Frigoriglobus</taxon>
    </lineage>
</organism>
<dbReference type="Pfam" id="PF19920">
    <property type="entry name" value="bpX4"/>
    <property type="match status" value="1"/>
</dbReference>
<reference evidence="3" key="1">
    <citation type="submission" date="2020-05" db="EMBL/GenBank/DDBJ databases">
        <title>Frigoriglobus tundricola gen. nov., sp. nov., a psychrotolerant cellulolytic planctomycete of the family Gemmataceae with two divergent copies of 16S rRNA gene.</title>
        <authorList>
            <person name="Kulichevskaya I.S."/>
            <person name="Ivanova A.A."/>
            <person name="Naumoff D.G."/>
            <person name="Beletsky A.V."/>
            <person name="Rijpstra W.I.C."/>
            <person name="Sinninghe Damste J.S."/>
            <person name="Mardanov A.V."/>
            <person name="Ravin N.V."/>
            <person name="Dedysh S.N."/>
        </authorList>
    </citation>
    <scope>NUCLEOTIDE SEQUENCE [LARGE SCALE GENOMIC DNA]</scope>
    <source>
        <strain evidence="3">PL17</strain>
    </source>
</reference>
<dbReference type="Proteomes" id="UP000503447">
    <property type="component" value="Chromosome"/>
</dbReference>
<dbReference type="InterPro" id="IPR045549">
    <property type="entry name" value="bpX4"/>
</dbReference>
<dbReference type="KEGG" id="ftj:FTUN_6474"/>
<dbReference type="AlphaFoldDB" id="A0A6M5YXZ0"/>
<dbReference type="EMBL" id="CP053452">
    <property type="protein sequence ID" value="QJW98879.1"/>
    <property type="molecule type" value="Genomic_DNA"/>
</dbReference>
<evidence type="ECO:0000259" key="1">
    <source>
        <dbReference type="Pfam" id="PF19920"/>
    </source>
</evidence>
<dbReference type="RefSeq" id="WP_171473950.1">
    <property type="nucleotide sequence ID" value="NZ_CP053452.2"/>
</dbReference>
<accession>A0A6M5YXZ0</accession>
<name>A0A6M5YXZ0_9BACT</name>
<protein>
    <recommendedName>
        <fullName evidence="1">MoxR-vWA-beta-propeller ternary system domain-containing protein</fullName>
    </recommendedName>
</protein>
<evidence type="ECO:0000313" key="2">
    <source>
        <dbReference type="EMBL" id="QJW98879.1"/>
    </source>
</evidence>
<gene>
    <name evidence="2" type="ORF">FTUN_6474</name>
</gene>